<accession>A0ABT5V994</accession>
<sequence>MKYPQAFIDYLIYFHSQRDFFECHEVLEEHWKSEEGGKEKVWVGFIQIAVALYHYRRQNFEGAKRMITSALRILEEEKNRVSDLGVNSEQLLVDLPLIKNNIANKLPYRDYNIPIEDERLLHACTNQCKKENLQWCIPSDFNDRYLINKHSLRNREDVINERVRQKELKNRKNS</sequence>
<reference evidence="1" key="1">
    <citation type="submission" date="2024-05" db="EMBL/GenBank/DDBJ databases">
        <title>Alkalihalobacillus sp. strain MEB203 novel alkaliphilic bacterium from Lonar Lake, India.</title>
        <authorList>
            <person name="Joshi A."/>
            <person name="Thite S."/>
            <person name="Mengade P."/>
        </authorList>
    </citation>
    <scope>NUCLEOTIDE SEQUENCE</scope>
    <source>
        <strain evidence="1">MEB 203</strain>
    </source>
</reference>
<comment type="caution">
    <text evidence="1">The sequence shown here is derived from an EMBL/GenBank/DDBJ whole genome shotgun (WGS) entry which is preliminary data.</text>
</comment>
<organism evidence="1 2">
    <name type="scientific">Alkalihalobacterium chitinilyticum</name>
    <dbReference type="NCBI Taxonomy" id="2980103"/>
    <lineage>
        <taxon>Bacteria</taxon>
        <taxon>Bacillati</taxon>
        <taxon>Bacillota</taxon>
        <taxon>Bacilli</taxon>
        <taxon>Bacillales</taxon>
        <taxon>Bacillaceae</taxon>
        <taxon>Alkalihalobacterium</taxon>
    </lineage>
</organism>
<dbReference type="RefSeq" id="WP_275116651.1">
    <property type="nucleotide sequence ID" value="NZ_JAOTPO010000001.1"/>
</dbReference>
<dbReference type="Gene3D" id="1.10.3450.10">
    <property type="entry name" value="TTHA0068-like"/>
    <property type="match status" value="1"/>
</dbReference>
<dbReference type="InterPro" id="IPR023203">
    <property type="entry name" value="TTHA0068_sf"/>
</dbReference>
<dbReference type="SUPFAM" id="SSF140663">
    <property type="entry name" value="TTHA0068-like"/>
    <property type="match status" value="1"/>
</dbReference>
<dbReference type="EMBL" id="JAOTPO010000001">
    <property type="protein sequence ID" value="MDE5412028.1"/>
    <property type="molecule type" value="Genomic_DNA"/>
</dbReference>
<protein>
    <submittedName>
        <fullName evidence="1">DUF309 domain-containing protein</fullName>
    </submittedName>
</protein>
<dbReference type="InterPro" id="IPR005500">
    <property type="entry name" value="DUF309"/>
</dbReference>
<evidence type="ECO:0000313" key="2">
    <source>
        <dbReference type="Proteomes" id="UP001148125"/>
    </source>
</evidence>
<dbReference type="Pfam" id="PF03745">
    <property type="entry name" value="DUF309"/>
    <property type="match status" value="1"/>
</dbReference>
<dbReference type="PANTHER" id="PTHR34796">
    <property type="entry name" value="EXPRESSED PROTEIN"/>
    <property type="match status" value="1"/>
</dbReference>
<gene>
    <name evidence="1" type="ORF">N7Z68_01345</name>
</gene>
<dbReference type="PANTHER" id="PTHR34796:SF1">
    <property type="entry name" value="EXPRESSED PROTEIN"/>
    <property type="match status" value="1"/>
</dbReference>
<evidence type="ECO:0000313" key="1">
    <source>
        <dbReference type="EMBL" id="MDE5412028.1"/>
    </source>
</evidence>
<keyword evidence="2" id="KW-1185">Reference proteome</keyword>
<name>A0ABT5V994_9BACI</name>
<proteinExistence type="predicted"/>
<dbReference type="Proteomes" id="UP001148125">
    <property type="component" value="Unassembled WGS sequence"/>
</dbReference>